<evidence type="ECO:0000256" key="2">
    <source>
        <dbReference type="ARBA" id="ARBA00022833"/>
    </source>
</evidence>
<dbReference type="AlphaFoldDB" id="A0A182P4X6"/>
<dbReference type="EnsemblMetazoa" id="AEPI001963-RA">
    <property type="protein sequence ID" value="AEPI001963-PA"/>
    <property type="gene ID" value="AEPI001963"/>
</dbReference>
<accession>A0A182P4X6</accession>
<evidence type="ECO:0000256" key="3">
    <source>
        <dbReference type="ARBA" id="ARBA00023254"/>
    </source>
</evidence>
<name>A0A182P4X6_9DIPT</name>
<dbReference type="Pfam" id="PF14634">
    <property type="entry name" value="zf-RING_5"/>
    <property type="match status" value="1"/>
</dbReference>
<dbReference type="Proteomes" id="UP000075885">
    <property type="component" value="Unassembled WGS sequence"/>
</dbReference>
<keyword evidence="8" id="KW-1185">Reference proteome</keyword>
<evidence type="ECO:0000256" key="1">
    <source>
        <dbReference type="ARBA" id="ARBA00022771"/>
    </source>
</evidence>
<dbReference type="VEuPathDB" id="VectorBase:AEPI001963"/>
<dbReference type="SUPFAM" id="SSF57850">
    <property type="entry name" value="RING/U-box"/>
    <property type="match status" value="1"/>
</dbReference>
<dbReference type="GO" id="GO:0008270">
    <property type="term" value="F:zinc ion binding"/>
    <property type="evidence" value="ECO:0007669"/>
    <property type="project" value="UniProtKB-KW"/>
</dbReference>
<keyword evidence="1 4" id="KW-0479">Metal-binding</keyword>
<reference evidence="7" key="2">
    <citation type="submission" date="2020-05" db="UniProtKB">
        <authorList>
            <consortium name="EnsemblMetazoa"/>
        </authorList>
    </citation>
    <scope>IDENTIFICATION</scope>
    <source>
        <strain evidence="7">Epiroticus2</strain>
    </source>
</reference>
<feature type="domain" description="RING-type" evidence="6">
    <location>
        <begin position="9"/>
        <end position="51"/>
    </location>
</feature>
<evidence type="ECO:0000256" key="4">
    <source>
        <dbReference type="PROSITE-ProRule" id="PRU00175"/>
    </source>
</evidence>
<organism evidence="7 8">
    <name type="scientific">Anopheles epiroticus</name>
    <dbReference type="NCBI Taxonomy" id="199890"/>
    <lineage>
        <taxon>Eukaryota</taxon>
        <taxon>Metazoa</taxon>
        <taxon>Ecdysozoa</taxon>
        <taxon>Arthropoda</taxon>
        <taxon>Hexapoda</taxon>
        <taxon>Insecta</taxon>
        <taxon>Pterygota</taxon>
        <taxon>Neoptera</taxon>
        <taxon>Endopterygota</taxon>
        <taxon>Diptera</taxon>
        <taxon>Nematocera</taxon>
        <taxon>Culicoidea</taxon>
        <taxon>Culicidae</taxon>
        <taxon>Anophelinae</taxon>
        <taxon>Anopheles</taxon>
    </lineage>
</organism>
<keyword evidence="2" id="KW-0862">Zinc</keyword>
<dbReference type="InterPro" id="IPR042123">
    <property type="entry name" value="Zip3/RNF212-like"/>
</dbReference>
<dbReference type="PANTHER" id="PTHR22663">
    <property type="entry name" value="RING FINGER PROTEIN NARYA-RELATED"/>
    <property type="match status" value="1"/>
</dbReference>
<sequence length="151" mass="17275">MSTRRWIHCGLCSALITASKETKFYHLSCLDILCRPCMGKTNRGTTCPVCNNPISHFSELCNSMSRREKMLYHAFPAGLFQMSCQALLFQQKHRQRLVHTILKARDTMKRLDALETQIQQQIVQTQRRKTPGSEPNGESISLNAHRLVEGN</sequence>
<dbReference type="InterPro" id="IPR001841">
    <property type="entry name" value="Znf_RING"/>
</dbReference>
<dbReference type="GO" id="GO:0007131">
    <property type="term" value="P:reciprocal meiotic recombination"/>
    <property type="evidence" value="ECO:0007669"/>
    <property type="project" value="InterPro"/>
</dbReference>
<evidence type="ECO:0000256" key="5">
    <source>
        <dbReference type="SAM" id="MobiDB-lite"/>
    </source>
</evidence>
<dbReference type="GO" id="GO:0007129">
    <property type="term" value="P:homologous chromosome pairing at meiosis"/>
    <property type="evidence" value="ECO:0007669"/>
    <property type="project" value="TreeGrafter"/>
</dbReference>
<dbReference type="PANTHER" id="PTHR22663:SF17">
    <property type="entry name" value="RING FINGER PROTEIN NARYA-RELATED"/>
    <property type="match status" value="1"/>
</dbReference>
<evidence type="ECO:0000259" key="6">
    <source>
        <dbReference type="PROSITE" id="PS50089"/>
    </source>
</evidence>
<evidence type="ECO:0000313" key="8">
    <source>
        <dbReference type="Proteomes" id="UP000075885"/>
    </source>
</evidence>
<reference evidence="8" key="1">
    <citation type="submission" date="2013-03" db="EMBL/GenBank/DDBJ databases">
        <title>The Genome Sequence of Anopheles epiroticus epiroticus2.</title>
        <authorList>
            <consortium name="The Broad Institute Genomics Platform"/>
            <person name="Neafsey D.E."/>
            <person name="Howell P."/>
            <person name="Walker B."/>
            <person name="Young S.K."/>
            <person name="Zeng Q."/>
            <person name="Gargeya S."/>
            <person name="Fitzgerald M."/>
            <person name="Haas B."/>
            <person name="Abouelleil A."/>
            <person name="Allen A.W."/>
            <person name="Alvarado L."/>
            <person name="Arachchi H.M."/>
            <person name="Berlin A.M."/>
            <person name="Chapman S.B."/>
            <person name="Gainer-Dewar J."/>
            <person name="Goldberg J."/>
            <person name="Griggs A."/>
            <person name="Gujja S."/>
            <person name="Hansen M."/>
            <person name="Howarth C."/>
            <person name="Imamovic A."/>
            <person name="Ireland A."/>
            <person name="Larimer J."/>
            <person name="McCowan C."/>
            <person name="Murphy C."/>
            <person name="Pearson M."/>
            <person name="Poon T.W."/>
            <person name="Priest M."/>
            <person name="Roberts A."/>
            <person name="Saif S."/>
            <person name="Shea T."/>
            <person name="Sisk P."/>
            <person name="Sykes S."/>
            <person name="Wortman J."/>
            <person name="Nusbaum C."/>
            <person name="Birren B."/>
        </authorList>
    </citation>
    <scope>NUCLEOTIDE SEQUENCE [LARGE SCALE GENOMIC DNA]</scope>
    <source>
        <strain evidence="8">Epiroticus2</strain>
    </source>
</reference>
<evidence type="ECO:0000313" key="7">
    <source>
        <dbReference type="EnsemblMetazoa" id="AEPI001963-PA"/>
    </source>
</evidence>
<dbReference type="GO" id="GO:0016925">
    <property type="term" value="P:protein sumoylation"/>
    <property type="evidence" value="ECO:0007669"/>
    <property type="project" value="TreeGrafter"/>
</dbReference>
<feature type="region of interest" description="Disordered" evidence="5">
    <location>
        <begin position="122"/>
        <end position="151"/>
    </location>
</feature>
<dbReference type="GO" id="GO:0000795">
    <property type="term" value="C:synaptonemal complex"/>
    <property type="evidence" value="ECO:0007669"/>
    <property type="project" value="InterPro"/>
</dbReference>
<protein>
    <submittedName>
        <fullName evidence="7">RING-type domain-containing protein</fullName>
    </submittedName>
</protein>
<keyword evidence="1 4" id="KW-0863">Zinc-finger</keyword>
<dbReference type="STRING" id="199890.A0A182P4X6"/>
<dbReference type="GO" id="GO:0019789">
    <property type="term" value="F:SUMO transferase activity"/>
    <property type="evidence" value="ECO:0007669"/>
    <property type="project" value="InterPro"/>
</dbReference>
<dbReference type="PROSITE" id="PS50089">
    <property type="entry name" value="ZF_RING_2"/>
    <property type="match status" value="1"/>
</dbReference>
<proteinExistence type="predicted"/>
<keyword evidence="3" id="KW-0469">Meiosis</keyword>